<comment type="similarity">
    <text evidence="1">Belongs to the LysR transcriptional regulatory family.</text>
</comment>
<dbReference type="Gene3D" id="1.10.10.10">
    <property type="entry name" value="Winged helix-like DNA-binding domain superfamily/Winged helix DNA-binding domain"/>
    <property type="match status" value="1"/>
</dbReference>
<dbReference type="InterPro" id="IPR036390">
    <property type="entry name" value="WH_DNA-bd_sf"/>
</dbReference>
<dbReference type="SUPFAM" id="SSF46785">
    <property type="entry name" value="Winged helix' DNA-binding domain"/>
    <property type="match status" value="1"/>
</dbReference>
<dbReference type="PANTHER" id="PTHR30537:SF72">
    <property type="entry name" value="LYSR FAMILY TRANSCRIPTIONAL REGULATOR"/>
    <property type="match status" value="1"/>
</dbReference>
<keyword evidence="4" id="KW-0804">Transcription</keyword>
<dbReference type="InterPro" id="IPR005119">
    <property type="entry name" value="LysR_subst-bd"/>
</dbReference>
<evidence type="ECO:0000256" key="3">
    <source>
        <dbReference type="ARBA" id="ARBA00023125"/>
    </source>
</evidence>
<dbReference type="Gene3D" id="3.40.190.290">
    <property type="match status" value="1"/>
</dbReference>
<dbReference type="PANTHER" id="PTHR30537">
    <property type="entry name" value="HTH-TYPE TRANSCRIPTIONAL REGULATOR"/>
    <property type="match status" value="1"/>
</dbReference>
<keyword evidence="7" id="KW-1185">Reference proteome</keyword>
<reference evidence="7" key="1">
    <citation type="journal article" date="2019" name="Int. J. Syst. Evol. Microbiol.">
        <title>The Global Catalogue of Microorganisms (GCM) 10K type strain sequencing project: providing services to taxonomists for standard genome sequencing and annotation.</title>
        <authorList>
            <consortium name="The Broad Institute Genomics Platform"/>
            <consortium name="The Broad Institute Genome Sequencing Center for Infectious Disease"/>
            <person name="Wu L."/>
            <person name="Ma J."/>
        </authorList>
    </citation>
    <scope>NUCLEOTIDE SEQUENCE [LARGE SCALE GENOMIC DNA]</scope>
    <source>
        <strain evidence="7">Q85</strain>
    </source>
</reference>
<dbReference type="InterPro" id="IPR058163">
    <property type="entry name" value="LysR-type_TF_proteobact-type"/>
</dbReference>
<dbReference type="PROSITE" id="PS50931">
    <property type="entry name" value="HTH_LYSR"/>
    <property type="match status" value="1"/>
</dbReference>
<accession>A0ABW4NJB0</accession>
<keyword evidence="3" id="KW-0238">DNA-binding</keyword>
<dbReference type="Pfam" id="PF00126">
    <property type="entry name" value="HTH_1"/>
    <property type="match status" value="1"/>
</dbReference>
<dbReference type="SUPFAM" id="SSF53850">
    <property type="entry name" value="Periplasmic binding protein-like II"/>
    <property type="match status" value="1"/>
</dbReference>
<dbReference type="InterPro" id="IPR000847">
    <property type="entry name" value="LysR_HTH_N"/>
</dbReference>
<dbReference type="Proteomes" id="UP001597283">
    <property type="component" value="Unassembled WGS sequence"/>
</dbReference>
<protein>
    <submittedName>
        <fullName evidence="6">LysR family transcriptional regulator</fullName>
    </submittedName>
</protein>
<proteinExistence type="inferred from homology"/>
<evidence type="ECO:0000259" key="5">
    <source>
        <dbReference type="PROSITE" id="PS50931"/>
    </source>
</evidence>
<gene>
    <name evidence="6" type="ORF">ACFSC3_20650</name>
</gene>
<name>A0ABW4NJB0_9SPHN</name>
<dbReference type="RefSeq" id="WP_203311535.1">
    <property type="nucleotide sequence ID" value="NZ_JBHUFC010000038.1"/>
</dbReference>
<evidence type="ECO:0000313" key="6">
    <source>
        <dbReference type="EMBL" id="MFD1789971.1"/>
    </source>
</evidence>
<organism evidence="6 7">
    <name type="scientific">Sphingomonas floccifaciens</name>
    <dbReference type="NCBI Taxonomy" id="1844115"/>
    <lineage>
        <taxon>Bacteria</taxon>
        <taxon>Pseudomonadati</taxon>
        <taxon>Pseudomonadota</taxon>
        <taxon>Alphaproteobacteria</taxon>
        <taxon>Sphingomonadales</taxon>
        <taxon>Sphingomonadaceae</taxon>
        <taxon>Sphingomonas</taxon>
    </lineage>
</organism>
<dbReference type="CDD" id="cd08472">
    <property type="entry name" value="PBP2_CrgA_like_3"/>
    <property type="match status" value="1"/>
</dbReference>
<evidence type="ECO:0000313" key="7">
    <source>
        <dbReference type="Proteomes" id="UP001597283"/>
    </source>
</evidence>
<evidence type="ECO:0000256" key="1">
    <source>
        <dbReference type="ARBA" id="ARBA00009437"/>
    </source>
</evidence>
<evidence type="ECO:0000256" key="4">
    <source>
        <dbReference type="ARBA" id="ARBA00023163"/>
    </source>
</evidence>
<keyword evidence="2" id="KW-0805">Transcription regulation</keyword>
<dbReference type="InterPro" id="IPR036388">
    <property type="entry name" value="WH-like_DNA-bd_sf"/>
</dbReference>
<dbReference type="EMBL" id="JBHUFC010000038">
    <property type="protein sequence ID" value="MFD1789971.1"/>
    <property type="molecule type" value="Genomic_DNA"/>
</dbReference>
<sequence length="300" mass="32534">MRDLTPLIIFARVADMASFTRAAESLGMHKGRVSTAVRDLEATVGVRLLHRTTRAVHLTDDGRAFHARAMELLAEAEGLDAMFTQHGGTVRGRLRVDVPTELARAMLIPALPALLAAHPGLELEISSTDRRVDIVQEGFDGVLRVGTIGDDNLIARPLGALRMVNAASPAYLARYGTPLTPDDLVRQGHRIVHYAPALGTRSFGWEYPDGDGYATLGLPGDVSVNNVQTYHAAGLAGIGLIQAGLAAMQPLFDSGEMVEILSAYPPEPLPVWFVVAHRRNLSAKMRAFLVWVETTMQPYL</sequence>
<comment type="caution">
    <text evidence="6">The sequence shown here is derived from an EMBL/GenBank/DDBJ whole genome shotgun (WGS) entry which is preliminary data.</text>
</comment>
<dbReference type="Pfam" id="PF03466">
    <property type="entry name" value="LysR_substrate"/>
    <property type="match status" value="1"/>
</dbReference>
<evidence type="ECO:0000256" key="2">
    <source>
        <dbReference type="ARBA" id="ARBA00023015"/>
    </source>
</evidence>
<feature type="domain" description="HTH lysR-type" evidence="5">
    <location>
        <begin position="1"/>
        <end position="59"/>
    </location>
</feature>